<reference evidence="2 3" key="1">
    <citation type="submission" date="2016-08" db="EMBL/GenBank/DDBJ databases">
        <title>The complete genome of Streptomyces subrutilus 10-1-1.</title>
        <authorList>
            <person name="Chen X."/>
        </authorList>
    </citation>
    <scope>NUCLEOTIDE SEQUENCE [LARGE SCALE GENOMIC DNA]</scope>
    <source>
        <strain evidence="2 3">10-1-1</strain>
    </source>
</reference>
<evidence type="ECO:0000256" key="1">
    <source>
        <dbReference type="SAM" id="MobiDB-lite"/>
    </source>
</evidence>
<protein>
    <submittedName>
        <fullName evidence="2">Uncharacterized protein</fullName>
    </submittedName>
</protein>
<dbReference type="AlphaFoldDB" id="A0A1E5PKB6"/>
<feature type="compositionally biased region" description="Low complexity" evidence="1">
    <location>
        <begin position="61"/>
        <end position="76"/>
    </location>
</feature>
<evidence type="ECO:0000313" key="2">
    <source>
        <dbReference type="EMBL" id="OEJ30006.1"/>
    </source>
</evidence>
<keyword evidence="3" id="KW-1185">Reference proteome</keyword>
<dbReference type="EMBL" id="MEHK01000001">
    <property type="protein sequence ID" value="OEJ30006.1"/>
    <property type="molecule type" value="Genomic_DNA"/>
</dbReference>
<gene>
    <name evidence="2" type="ORF">BGK67_00115</name>
</gene>
<sequence>MSGHPVRQRGLSAEEAADWQECQSDHSGLMAQLADREAQMETGLIDDYDAYQFTWDEEDPIPSQLSAQPPAPSAAARLHATTRPGLPTDDGSEPPS</sequence>
<dbReference type="STRING" id="36818.BGK67_00115"/>
<evidence type="ECO:0000313" key="3">
    <source>
        <dbReference type="Proteomes" id="UP000095705"/>
    </source>
</evidence>
<proteinExistence type="predicted"/>
<comment type="caution">
    <text evidence="2">The sequence shown here is derived from an EMBL/GenBank/DDBJ whole genome shotgun (WGS) entry which is preliminary data.</text>
</comment>
<dbReference type="Proteomes" id="UP000095705">
    <property type="component" value="Unassembled WGS sequence"/>
</dbReference>
<feature type="region of interest" description="Disordered" evidence="1">
    <location>
        <begin position="55"/>
        <end position="96"/>
    </location>
</feature>
<organism evidence="2 3">
    <name type="scientific">Streptomyces subrutilus</name>
    <dbReference type="NCBI Taxonomy" id="36818"/>
    <lineage>
        <taxon>Bacteria</taxon>
        <taxon>Bacillati</taxon>
        <taxon>Actinomycetota</taxon>
        <taxon>Actinomycetes</taxon>
        <taxon>Kitasatosporales</taxon>
        <taxon>Streptomycetaceae</taxon>
        <taxon>Streptomyces</taxon>
    </lineage>
</organism>
<feature type="region of interest" description="Disordered" evidence="1">
    <location>
        <begin position="1"/>
        <end position="23"/>
    </location>
</feature>
<accession>A0A1E5PKB6</accession>
<name>A0A1E5PKB6_9ACTN</name>